<dbReference type="GO" id="GO:0015179">
    <property type="term" value="F:L-amino acid transmembrane transporter activity"/>
    <property type="evidence" value="ECO:0007669"/>
    <property type="project" value="TreeGrafter"/>
</dbReference>
<organism evidence="7 8">
    <name type="scientific">Perkinsus olseni</name>
    <name type="common">Perkinsus atlanticus</name>
    <dbReference type="NCBI Taxonomy" id="32597"/>
    <lineage>
        <taxon>Eukaryota</taxon>
        <taxon>Sar</taxon>
        <taxon>Alveolata</taxon>
        <taxon>Perkinsozoa</taxon>
        <taxon>Perkinsea</taxon>
        <taxon>Perkinsida</taxon>
        <taxon>Perkinsidae</taxon>
        <taxon>Perkinsus</taxon>
    </lineage>
</organism>
<dbReference type="Proteomes" id="UP000553632">
    <property type="component" value="Unassembled WGS sequence"/>
</dbReference>
<evidence type="ECO:0000256" key="3">
    <source>
        <dbReference type="ARBA" id="ARBA00022989"/>
    </source>
</evidence>
<evidence type="ECO:0000259" key="6">
    <source>
        <dbReference type="Pfam" id="PF01490"/>
    </source>
</evidence>
<feature type="transmembrane region" description="Helical" evidence="5">
    <location>
        <begin position="86"/>
        <end position="109"/>
    </location>
</feature>
<keyword evidence="8" id="KW-1185">Reference proteome</keyword>
<evidence type="ECO:0000313" key="7">
    <source>
        <dbReference type="EMBL" id="KAF4743831.1"/>
    </source>
</evidence>
<evidence type="ECO:0000313" key="8">
    <source>
        <dbReference type="Proteomes" id="UP000553632"/>
    </source>
</evidence>
<dbReference type="InterPro" id="IPR013057">
    <property type="entry name" value="AA_transpt_TM"/>
</dbReference>
<accession>A0A7J6TFY1</accession>
<evidence type="ECO:0000256" key="5">
    <source>
        <dbReference type="SAM" id="Phobius"/>
    </source>
</evidence>
<comment type="subcellular location">
    <subcellularLocation>
        <location evidence="1">Membrane</location>
        <topology evidence="1">Multi-pass membrane protein</topology>
    </subcellularLocation>
</comment>
<dbReference type="GO" id="GO:0016020">
    <property type="term" value="C:membrane"/>
    <property type="evidence" value="ECO:0007669"/>
    <property type="project" value="UniProtKB-SubCell"/>
</dbReference>
<feature type="transmembrane region" description="Helical" evidence="5">
    <location>
        <begin position="53"/>
        <end position="74"/>
    </location>
</feature>
<dbReference type="PANTHER" id="PTHR22950">
    <property type="entry name" value="AMINO ACID TRANSPORTER"/>
    <property type="match status" value="1"/>
</dbReference>
<keyword evidence="4 5" id="KW-0472">Membrane</keyword>
<feature type="transmembrane region" description="Helical" evidence="5">
    <location>
        <begin position="250"/>
        <end position="266"/>
    </location>
</feature>
<keyword evidence="2 5" id="KW-0812">Transmembrane</keyword>
<evidence type="ECO:0000256" key="1">
    <source>
        <dbReference type="ARBA" id="ARBA00004141"/>
    </source>
</evidence>
<feature type="domain" description="Amino acid transporter transmembrane" evidence="6">
    <location>
        <begin position="3"/>
        <end position="266"/>
    </location>
</feature>
<evidence type="ECO:0000256" key="2">
    <source>
        <dbReference type="ARBA" id="ARBA00022692"/>
    </source>
</evidence>
<dbReference type="EMBL" id="JABANO010011218">
    <property type="protein sequence ID" value="KAF4743831.1"/>
    <property type="molecule type" value="Genomic_DNA"/>
</dbReference>
<protein>
    <recommendedName>
        <fullName evidence="6">Amino acid transporter transmembrane domain-containing protein</fullName>
    </recommendedName>
</protein>
<gene>
    <name evidence="7" type="ORF">FOZ63_012371</name>
</gene>
<feature type="transmembrane region" description="Helical" evidence="5">
    <location>
        <begin position="133"/>
        <end position="156"/>
    </location>
</feature>
<dbReference type="OMA" id="VPINSHA"/>
<keyword evidence="3 5" id="KW-1133">Transmembrane helix</keyword>
<name>A0A7J6TFY1_PEROL</name>
<feature type="non-terminal residue" evidence="7">
    <location>
        <position position="1"/>
    </location>
</feature>
<proteinExistence type="predicted"/>
<evidence type="ECO:0000256" key="4">
    <source>
        <dbReference type="ARBA" id="ARBA00023136"/>
    </source>
</evidence>
<sequence length="270" mass="29484">EVGVLSALGVASVAAIVVLVVSASLDRYINGPPEGEEGTEEVTYTLSGSPVQLVAVFCTFLLSYNVSITVPTIIKDVYRPQTFPKVAWISFVIVAVVYFAITVAGYLAFGDGLSKYDTMVEAFTPPNRADWTIYSWLINASTVVLVGTHFLVLFSPTAQLSDTLLKLDDKSRWKSPAVGEVVRCTCRVGLVALCALIALLVPSVDKLVNLLSAVFVVLIALVYPTVYYWRVLQLSRVKQAAWKTWLQRSLLVVAAAAMVFGTYLAIRDFF</sequence>
<feature type="transmembrane region" description="Helical" evidence="5">
    <location>
        <begin position="207"/>
        <end position="229"/>
    </location>
</feature>
<feature type="transmembrane region" description="Helical" evidence="5">
    <location>
        <begin position="7"/>
        <end position="25"/>
    </location>
</feature>
<reference evidence="7 8" key="1">
    <citation type="submission" date="2020-04" db="EMBL/GenBank/DDBJ databases">
        <title>Perkinsus olseni comparative genomics.</title>
        <authorList>
            <person name="Bogema D.R."/>
        </authorList>
    </citation>
    <scope>NUCLEOTIDE SEQUENCE [LARGE SCALE GENOMIC DNA]</scope>
    <source>
        <strain evidence="7 8">ATCC PRA-207</strain>
    </source>
</reference>
<feature type="transmembrane region" description="Helical" evidence="5">
    <location>
        <begin position="177"/>
        <end position="201"/>
    </location>
</feature>
<comment type="caution">
    <text evidence="7">The sequence shown here is derived from an EMBL/GenBank/DDBJ whole genome shotgun (WGS) entry which is preliminary data.</text>
</comment>
<dbReference type="AlphaFoldDB" id="A0A7J6TFY1"/>
<dbReference type="Pfam" id="PF01490">
    <property type="entry name" value="Aa_trans"/>
    <property type="match status" value="1"/>
</dbReference>